<feature type="region of interest" description="Disordered" evidence="2">
    <location>
        <begin position="70"/>
        <end position="118"/>
    </location>
</feature>
<dbReference type="GO" id="GO:0035493">
    <property type="term" value="P:SNARE complex assembly"/>
    <property type="evidence" value="ECO:0007669"/>
    <property type="project" value="TreeGrafter"/>
</dbReference>
<evidence type="ECO:0000313" key="3">
    <source>
        <dbReference type="EMBL" id="KAI0307499.1"/>
    </source>
</evidence>
<feature type="compositionally biased region" description="Polar residues" evidence="2">
    <location>
        <begin position="80"/>
        <end position="118"/>
    </location>
</feature>
<dbReference type="PANTHER" id="PTHR15157:SF5">
    <property type="entry name" value="UV RADIATION RESISTANCE-ASSOCIATED GENE PROTEIN"/>
    <property type="match status" value="1"/>
</dbReference>
<evidence type="ECO:0000256" key="2">
    <source>
        <dbReference type="SAM" id="MobiDB-lite"/>
    </source>
</evidence>
<proteinExistence type="predicted"/>
<organism evidence="3 4">
    <name type="scientific">Multifurca ochricompacta</name>
    <dbReference type="NCBI Taxonomy" id="376703"/>
    <lineage>
        <taxon>Eukaryota</taxon>
        <taxon>Fungi</taxon>
        <taxon>Dikarya</taxon>
        <taxon>Basidiomycota</taxon>
        <taxon>Agaricomycotina</taxon>
        <taxon>Agaricomycetes</taxon>
        <taxon>Russulales</taxon>
        <taxon>Russulaceae</taxon>
        <taxon>Multifurca</taxon>
    </lineage>
</organism>
<dbReference type="Proteomes" id="UP001203297">
    <property type="component" value="Unassembled WGS sequence"/>
</dbReference>
<dbReference type="GO" id="GO:0000149">
    <property type="term" value="F:SNARE binding"/>
    <property type="evidence" value="ECO:0007669"/>
    <property type="project" value="TreeGrafter"/>
</dbReference>
<evidence type="ECO:0000313" key="4">
    <source>
        <dbReference type="Proteomes" id="UP001203297"/>
    </source>
</evidence>
<dbReference type="PANTHER" id="PTHR15157">
    <property type="entry name" value="UV RADIATION RESISTANCE-ASSOCIATED GENE PROTEIN"/>
    <property type="match status" value="1"/>
</dbReference>
<keyword evidence="1" id="KW-0175">Coiled coil</keyword>
<dbReference type="EMBL" id="WTXG01000001">
    <property type="protein sequence ID" value="KAI0307499.1"/>
    <property type="molecule type" value="Genomic_DNA"/>
</dbReference>
<comment type="caution">
    <text evidence="3">The sequence shown here is derived from an EMBL/GenBank/DDBJ whole genome shotgun (WGS) entry which is preliminary data.</text>
</comment>
<evidence type="ECO:0000256" key="1">
    <source>
        <dbReference type="ARBA" id="ARBA00023054"/>
    </source>
</evidence>
<reference evidence="3" key="1">
    <citation type="journal article" date="2022" name="New Phytol.">
        <title>Evolutionary transition to the ectomycorrhizal habit in the genomes of a hyperdiverse lineage of mushroom-forming fungi.</title>
        <authorList>
            <person name="Looney B."/>
            <person name="Miyauchi S."/>
            <person name="Morin E."/>
            <person name="Drula E."/>
            <person name="Courty P.E."/>
            <person name="Kohler A."/>
            <person name="Kuo A."/>
            <person name="LaButti K."/>
            <person name="Pangilinan J."/>
            <person name="Lipzen A."/>
            <person name="Riley R."/>
            <person name="Andreopoulos W."/>
            <person name="He G."/>
            <person name="Johnson J."/>
            <person name="Nolan M."/>
            <person name="Tritt A."/>
            <person name="Barry K.W."/>
            <person name="Grigoriev I.V."/>
            <person name="Nagy L.G."/>
            <person name="Hibbett D."/>
            <person name="Henrissat B."/>
            <person name="Matheny P.B."/>
            <person name="Labbe J."/>
            <person name="Martin F.M."/>
        </authorList>
    </citation>
    <scope>NUCLEOTIDE SEQUENCE</scope>
    <source>
        <strain evidence="3">BPL690</strain>
    </source>
</reference>
<name>A0AAD4QTD9_9AGAM</name>
<dbReference type="GO" id="GO:0005768">
    <property type="term" value="C:endosome"/>
    <property type="evidence" value="ECO:0007669"/>
    <property type="project" value="TreeGrafter"/>
</dbReference>
<sequence length="147" mass="16232">MIRDGISAMVGPRMFPLFSKGVDTYRFEYGVFLLNKNIEMLMSDRDLRALDMRHTLPNLKNLLLTLSDGEVHPSSPMKYSPSSTGSTCTVTDSSETGTESPPHSGSTTPSKSSTEVYHSSLSRMSRPFFGLSGFLRSRYPSSANSHQ</sequence>
<keyword evidence="4" id="KW-1185">Reference proteome</keyword>
<accession>A0AAD4QTD9</accession>
<protein>
    <submittedName>
        <fullName evidence="3">Uncharacterized protein</fullName>
    </submittedName>
</protein>
<gene>
    <name evidence="3" type="ORF">B0F90DRAFT_16930</name>
</gene>
<dbReference type="AlphaFoldDB" id="A0AAD4QTD9"/>
<dbReference type="GO" id="GO:0000323">
    <property type="term" value="C:lytic vacuole"/>
    <property type="evidence" value="ECO:0007669"/>
    <property type="project" value="TreeGrafter"/>
</dbReference>